<protein>
    <submittedName>
        <fullName evidence="2">NAD(P)-dependent oxidoreductase</fullName>
    </submittedName>
</protein>
<keyword evidence="3" id="KW-1185">Reference proteome</keyword>
<dbReference type="PANTHER" id="PTHR43245">
    <property type="entry name" value="BIFUNCTIONAL POLYMYXIN RESISTANCE PROTEIN ARNA"/>
    <property type="match status" value="1"/>
</dbReference>
<accession>A0ABV3PND0</accession>
<dbReference type="InterPro" id="IPR001509">
    <property type="entry name" value="Epimerase_deHydtase"/>
</dbReference>
<dbReference type="Gene3D" id="3.40.50.720">
    <property type="entry name" value="NAD(P)-binding Rossmann-like Domain"/>
    <property type="match status" value="1"/>
</dbReference>
<evidence type="ECO:0000313" key="3">
    <source>
        <dbReference type="Proteomes" id="UP001555786"/>
    </source>
</evidence>
<sequence>MRVLVTGGTGFIGRWAAASLAAAGHEVFVVSRKLATMPGCKIIVADLLDPSMAEVALAVSKPEVVLHLAWDVEHGKFWDAEANLRWTVATIQLVSAAHQAGVRRIVCAGTCMEYDLSSGHACSEVETNIRPSTLYAVSKDAARRIIEELAATRGIEFAWGRLFFLFGPNEHPNRLVSSIVMNLLARRPVLMSSGVQVRDFTNVRDAGEALARLAVSKVNGAVNIASGEALRIKELAEEIRAVAGGVGELCFGALPDRPNEPPVIVADVTRLRNEVGYRPLRTMRDRLSETIQWWQARLEA</sequence>
<dbReference type="PANTHER" id="PTHR43245:SF13">
    <property type="entry name" value="UDP-D-APIOSE_UDP-D-XYLOSE SYNTHASE 2"/>
    <property type="match status" value="1"/>
</dbReference>
<feature type="domain" description="NAD-dependent epimerase/dehydratase" evidence="1">
    <location>
        <begin position="3"/>
        <end position="225"/>
    </location>
</feature>
<comment type="caution">
    <text evidence="2">The sequence shown here is derived from an EMBL/GenBank/DDBJ whole genome shotgun (WGS) entry which is preliminary data.</text>
</comment>
<organism evidence="2 3">
    <name type="scientific">Labrys neptuniae</name>
    <dbReference type="NCBI Taxonomy" id="376174"/>
    <lineage>
        <taxon>Bacteria</taxon>
        <taxon>Pseudomonadati</taxon>
        <taxon>Pseudomonadota</taxon>
        <taxon>Alphaproteobacteria</taxon>
        <taxon>Hyphomicrobiales</taxon>
        <taxon>Xanthobacteraceae</taxon>
        <taxon>Labrys</taxon>
    </lineage>
</organism>
<gene>
    <name evidence="2" type="ORF">ABXS05_15770</name>
</gene>
<dbReference type="Proteomes" id="UP001555786">
    <property type="component" value="Unassembled WGS sequence"/>
</dbReference>
<dbReference type="InterPro" id="IPR050177">
    <property type="entry name" value="Lipid_A_modif_metabolic_enz"/>
</dbReference>
<dbReference type="InterPro" id="IPR036291">
    <property type="entry name" value="NAD(P)-bd_dom_sf"/>
</dbReference>
<dbReference type="RefSeq" id="WP_367624561.1">
    <property type="nucleotide sequence ID" value="NZ_JBFNQD010000004.1"/>
</dbReference>
<name>A0ABV3PND0_9HYPH</name>
<dbReference type="SUPFAM" id="SSF51735">
    <property type="entry name" value="NAD(P)-binding Rossmann-fold domains"/>
    <property type="match status" value="1"/>
</dbReference>
<evidence type="ECO:0000259" key="1">
    <source>
        <dbReference type="Pfam" id="PF01370"/>
    </source>
</evidence>
<dbReference type="EMBL" id="JBFNQD010000004">
    <property type="protein sequence ID" value="MEW9307011.1"/>
    <property type="molecule type" value="Genomic_DNA"/>
</dbReference>
<evidence type="ECO:0000313" key="2">
    <source>
        <dbReference type="EMBL" id="MEW9307011.1"/>
    </source>
</evidence>
<dbReference type="Pfam" id="PF01370">
    <property type="entry name" value="Epimerase"/>
    <property type="match status" value="1"/>
</dbReference>
<proteinExistence type="predicted"/>
<reference evidence="2 3" key="1">
    <citation type="submission" date="2024-07" db="EMBL/GenBank/DDBJ databases">
        <title>Description of Labrys sedimenti sp. nov., isolated from a diclofenac-degrading enrichment culture.</title>
        <authorList>
            <person name="Tancsics A."/>
            <person name="Csepanyi A."/>
        </authorList>
    </citation>
    <scope>NUCLEOTIDE SEQUENCE [LARGE SCALE GENOMIC DNA]</scope>
    <source>
        <strain evidence="2 3">LMG 23578</strain>
    </source>
</reference>